<name>A0ABU1B8P7_PSEHA</name>
<proteinExistence type="predicted"/>
<dbReference type="EMBL" id="JAVIFY010000001">
    <property type="protein sequence ID" value="MDQ9090309.1"/>
    <property type="molecule type" value="Genomic_DNA"/>
</dbReference>
<dbReference type="Proteomes" id="UP001226574">
    <property type="component" value="Unassembled WGS sequence"/>
</dbReference>
<sequence>MASIDTGDLQSYYQDGDAPTLAQLQDSLPFDAPRYFTLKLNQAPEFESSHIFYIEIGIDEQQILLETTELLIAEN</sequence>
<evidence type="ECO:0000313" key="1">
    <source>
        <dbReference type="EMBL" id="MDQ9090309.1"/>
    </source>
</evidence>
<protein>
    <submittedName>
        <fullName evidence="1">Uncharacterized protein</fullName>
    </submittedName>
</protein>
<accession>A0ABU1B8P7</accession>
<keyword evidence="2" id="KW-1185">Reference proteome</keyword>
<evidence type="ECO:0000313" key="2">
    <source>
        <dbReference type="Proteomes" id="UP001226574"/>
    </source>
</evidence>
<gene>
    <name evidence="1" type="ORF">RC083_01740</name>
</gene>
<reference evidence="1 2" key="1">
    <citation type="submission" date="2023-08" db="EMBL/GenBank/DDBJ databases">
        <title>Pseudoalteromonas haloplanktis LL1 genome.</title>
        <authorList>
            <person name="Wu S."/>
        </authorList>
    </citation>
    <scope>NUCLEOTIDE SEQUENCE [LARGE SCALE GENOMIC DNA]</scope>
    <source>
        <strain evidence="1 2">LL1</strain>
    </source>
</reference>
<dbReference type="RefSeq" id="WP_309038238.1">
    <property type="nucleotide sequence ID" value="NZ_JAVIFY010000001.1"/>
</dbReference>
<comment type="caution">
    <text evidence="1">The sequence shown here is derived from an EMBL/GenBank/DDBJ whole genome shotgun (WGS) entry which is preliminary data.</text>
</comment>
<organism evidence="1 2">
    <name type="scientific">Pseudoalteromonas haloplanktis</name>
    <name type="common">Alteromonas haloplanktis</name>
    <dbReference type="NCBI Taxonomy" id="228"/>
    <lineage>
        <taxon>Bacteria</taxon>
        <taxon>Pseudomonadati</taxon>
        <taxon>Pseudomonadota</taxon>
        <taxon>Gammaproteobacteria</taxon>
        <taxon>Alteromonadales</taxon>
        <taxon>Pseudoalteromonadaceae</taxon>
        <taxon>Pseudoalteromonas</taxon>
    </lineage>
</organism>